<dbReference type="EMBL" id="MJBS01000059">
    <property type="protein sequence ID" value="OHE97307.1"/>
    <property type="molecule type" value="Genomic_DNA"/>
</dbReference>
<comment type="caution">
    <text evidence="2">The sequence shown here is derived from an EMBL/GenBank/DDBJ whole genome shotgun (WGS) entry which is preliminary data.</text>
</comment>
<reference evidence="2 3" key="1">
    <citation type="submission" date="2016-09" db="EMBL/GenBank/DDBJ databases">
        <authorList>
            <person name="Capua I."/>
            <person name="De Benedictis P."/>
            <person name="Joannis T."/>
            <person name="Lombin L.H."/>
            <person name="Cattoli G."/>
        </authorList>
    </citation>
    <scope>NUCLEOTIDE SEQUENCE [LARGE SCALE GENOMIC DNA]</scope>
    <source>
        <strain evidence="2 3">IMI 309357</strain>
    </source>
</reference>
<name>A0A1G4B7B9_9PEZI</name>
<feature type="region of interest" description="Disordered" evidence="1">
    <location>
        <begin position="1"/>
        <end position="27"/>
    </location>
</feature>
<gene>
    <name evidence="2" type="ORF">CORC01_07362</name>
</gene>
<dbReference type="AlphaFoldDB" id="A0A1G4B7B9"/>
<accession>A0A1G4B7B9</accession>
<dbReference type="GeneID" id="34560509"/>
<organism evidence="2 3">
    <name type="scientific">Colletotrichum orchidophilum</name>
    <dbReference type="NCBI Taxonomy" id="1209926"/>
    <lineage>
        <taxon>Eukaryota</taxon>
        <taxon>Fungi</taxon>
        <taxon>Dikarya</taxon>
        <taxon>Ascomycota</taxon>
        <taxon>Pezizomycotina</taxon>
        <taxon>Sordariomycetes</taxon>
        <taxon>Hypocreomycetidae</taxon>
        <taxon>Glomerellales</taxon>
        <taxon>Glomerellaceae</taxon>
        <taxon>Colletotrichum</taxon>
    </lineage>
</organism>
<feature type="compositionally biased region" description="Basic and acidic residues" evidence="1">
    <location>
        <begin position="1"/>
        <end position="17"/>
    </location>
</feature>
<sequence>MDHRAGPMRNGKKDIPTHEPFSGTDFTGSPQLLARLARLCYALLLLQASPPLRPLGHSYLQRDPVDLQE</sequence>
<evidence type="ECO:0000313" key="3">
    <source>
        <dbReference type="Proteomes" id="UP000176998"/>
    </source>
</evidence>
<dbReference type="RefSeq" id="XP_022474462.1">
    <property type="nucleotide sequence ID" value="XM_022618999.1"/>
</dbReference>
<evidence type="ECO:0000256" key="1">
    <source>
        <dbReference type="SAM" id="MobiDB-lite"/>
    </source>
</evidence>
<evidence type="ECO:0000313" key="2">
    <source>
        <dbReference type="EMBL" id="OHE97307.1"/>
    </source>
</evidence>
<proteinExistence type="predicted"/>
<keyword evidence="3" id="KW-1185">Reference proteome</keyword>
<protein>
    <submittedName>
        <fullName evidence="2">Uncharacterized protein</fullName>
    </submittedName>
</protein>
<dbReference type="Proteomes" id="UP000176998">
    <property type="component" value="Unassembled WGS sequence"/>
</dbReference>